<feature type="transmembrane region" description="Helical" evidence="10">
    <location>
        <begin position="282"/>
        <end position="301"/>
    </location>
</feature>
<evidence type="ECO:0000256" key="6">
    <source>
        <dbReference type="ARBA" id="ARBA00023136"/>
    </source>
</evidence>
<evidence type="ECO:0000313" key="11">
    <source>
        <dbReference type="EMBL" id="KAL3752910.1"/>
    </source>
</evidence>
<gene>
    <name evidence="8" type="primary">MLO</name>
    <name evidence="11" type="ORF">ACJRO7_000323</name>
</gene>
<dbReference type="Proteomes" id="UP001634007">
    <property type="component" value="Unassembled WGS sequence"/>
</dbReference>
<keyword evidence="6 8" id="KW-0472">Membrane</keyword>
<evidence type="ECO:0000256" key="9">
    <source>
        <dbReference type="SAM" id="MobiDB-lite"/>
    </source>
</evidence>
<dbReference type="PANTHER" id="PTHR31942:SF74">
    <property type="entry name" value="MLO-LIKE PROTEIN 15"/>
    <property type="match status" value="1"/>
</dbReference>
<accession>A0ABD3LX04</accession>
<dbReference type="AlphaFoldDB" id="A0ABD3LX04"/>
<comment type="caution">
    <text evidence="11">The sequence shown here is derived from an EMBL/GenBank/DDBJ whole genome shotgun (WGS) entry which is preliminary data.</text>
</comment>
<keyword evidence="3 8" id="KW-0812">Transmembrane</keyword>
<comment type="similarity">
    <text evidence="2 8">Belongs to the MLO family.</text>
</comment>
<dbReference type="PANTHER" id="PTHR31942">
    <property type="entry name" value="MLO-LIKE PROTEIN 1"/>
    <property type="match status" value="1"/>
</dbReference>
<reference evidence="11 12" key="1">
    <citation type="submission" date="2024-11" db="EMBL/GenBank/DDBJ databases">
        <title>Chromosome-level genome assembly of Eucalyptus globulus Labill. provides insights into its genome evolution.</title>
        <authorList>
            <person name="Li X."/>
        </authorList>
    </citation>
    <scope>NUCLEOTIDE SEQUENCE [LARGE SCALE GENOMIC DNA]</scope>
    <source>
        <strain evidence="11">CL2024</strain>
        <tissue evidence="11">Fresh tender leaves</tissue>
    </source>
</reference>
<feature type="transmembrane region" description="Helical" evidence="10">
    <location>
        <begin position="366"/>
        <end position="390"/>
    </location>
</feature>
<feature type="region of interest" description="Disordered" evidence="9">
    <location>
        <begin position="484"/>
        <end position="523"/>
    </location>
</feature>
<dbReference type="GO" id="GO:0016020">
    <property type="term" value="C:membrane"/>
    <property type="evidence" value="ECO:0007669"/>
    <property type="project" value="UniProtKB-SubCell"/>
</dbReference>
<dbReference type="GO" id="GO:0005516">
    <property type="term" value="F:calmodulin binding"/>
    <property type="evidence" value="ECO:0007669"/>
    <property type="project" value="UniProtKB-KW"/>
</dbReference>
<feature type="transmembrane region" description="Helical" evidence="10">
    <location>
        <begin position="410"/>
        <end position="430"/>
    </location>
</feature>
<keyword evidence="12" id="KW-1185">Reference proteome</keyword>
<evidence type="ECO:0000256" key="4">
    <source>
        <dbReference type="ARBA" id="ARBA00022821"/>
    </source>
</evidence>
<feature type="transmembrane region" description="Helical" evidence="10">
    <location>
        <begin position="16"/>
        <end position="36"/>
    </location>
</feature>
<dbReference type="GO" id="GO:0006952">
    <property type="term" value="P:defense response"/>
    <property type="evidence" value="ECO:0007669"/>
    <property type="project" value="UniProtKB-KW"/>
</dbReference>
<evidence type="ECO:0000256" key="2">
    <source>
        <dbReference type="ARBA" id="ARBA00006574"/>
    </source>
</evidence>
<evidence type="ECO:0000256" key="7">
    <source>
        <dbReference type="ARBA" id="ARBA00023265"/>
    </source>
</evidence>
<evidence type="ECO:0000256" key="8">
    <source>
        <dbReference type="RuleBase" id="RU280816"/>
    </source>
</evidence>
<comment type="subcellular location">
    <subcellularLocation>
        <location evidence="1 8">Membrane</location>
        <topology evidence="1 8">Multi-pass membrane protein</topology>
    </subcellularLocation>
</comment>
<proteinExistence type="inferred from homology"/>
<comment type="domain">
    <text evidence="8">The C-terminus contains a calmodulin-binding domain, which binds calmodulin in a calcium-dependent fashion.</text>
</comment>
<comment type="function">
    <text evidence="8">May be involved in modulation of pathogen defense and leaf cell death.</text>
</comment>
<name>A0ABD3LX04_EUCGL</name>
<feature type="transmembrane region" description="Helical" evidence="10">
    <location>
        <begin position="62"/>
        <end position="79"/>
    </location>
</feature>
<feature type="transmembrane region" description="Helical" evidence="10">
    <location>
        <begin position="157"/>
        <end position="178"/>
    </location>
</feature>
<dbReference type="Pfam" id="PF03094">
    <property type="entry name" value="Mlo"/>
    <property type="match status" value="1"/>
</dbReference>
<evidence type="ECO:0000256" key="3">
    <source>
        <dbReference type="ARBA" id="ARBA00022692"/>
    </source>
</evidence>
<dbReference type="EMBL" id="JBJKBG010000001">
    <property type="protein sequence ID" value="KAL3752910.1"/>
    <property type="molecule type" value="Genomic_DNA"/>
</dbReference>
<evidence type="ECO:0000256" key="10">
    <source>
        <dbReference type="SAM" id="Phobius"/>
    </source>
</evidence>
<keyword evidence="5 8" id="KW-1133">Transmembrane helix</keyword>
<keyword evidence="8" id="KW-0112">Calmodulin-binding</keyword>
<keyword evidence="4 8" id="KW-0611">Plant defense</keyword>
<evidence type="ECO:0000256" key="1">
    <source>
        <dbReference type="ARBA" id="ARBA00004141"/>
    </source>
</evidence>
<keyword evidence="7 8" id="KW-0568">Pathogenesis-related protein</keyword>
<feature type="compositionally biased region" description="Polar residues" evidence="9">
    <location>
        <begin position="504"/>
        <end position="523"/>
    </location>
</feature>
<protein>
    <recommendedName>
        <fullName evidence="8">MLO-like protein</fullName>
    </recommendedName>
</protein>
<sequence>MAGGAEGPTLEFTPTWVLAVVCTVIVVISLAAERFLHYAGKYLKKRNQKPLFDALQKIKEELMLLGFISLLLAVFQDSIGKICIPEELADKWLPCEKNAKIATDKHSSTTAPFLTNFFPPGGRRHLTEDSAASSDYGSGKGKVRKVPLLSLTALHHLHIFIFVLAAVHVVFCALTILCGGAQIRLWKRWEDAIQKEEFDSEEALRTKFTNVQEHTFIRGRFLGIGKNLSILSWVHSFIKQFYGSVTRSDYTTLRFGFIMAHCRGNPKFNFHKYMIRALEADFKKVVGISWYLWLFVVVFLLLNVAGWHAYFWISFIPLTLLLAVGTKLEHVITRLAQDVAQRHIAVAGDLVVKPSDDHFWFHRPRLILILIHIILFQNSFELAFLLFIWIRYKFKSCLMHEVHFIVPRLVIGVFVQLLCSYSTLPLYAIVTQMGTSFKKAIFDEHIQQGLVGWAQQAKKNNNLRKTATDGSSVQTGSKQGLVGVELTKNGGDRTATGDVEAQEIKQSSSPTSSKMQTLAKTWS</sequence>
<evidence type="ECO:0000313" key="12">
    <source>
        <dbReference type="Proteomes" id="UP001634007"/>
    </source>
</evidence>
<dbReference type="InterPro" id="IPR004326">
    <property type="entry name" value="Mlo"/>
</dbReference>
<organism evidence="11 12">
    <name type="scientific">Eucalyptus globulus</name>
    <name type="common">Tasmanian blue gum</name>
    <dbReference type="NCBI Taxonomy" id="34317"/>
    <lineage>
        <taxon>Eukaryota</taxon>
        <taxon>Viridiplantae</taxon>
        <taxon>Streptophyta</taxon>
        <taxon>Embryophyta</taxon>
        <taxon>Tracheophyta</taxon>
        <taxon>Spermatophyta</taxon>
        <taxon>Magnoliopsida</taxon>
        <taxon>eudicotyledons</taxon>
        <taxon>Gunneridae</taxon>
        <taxon>Pentapetalae</taxon>
        <taxon>rosids</taxon>
        <taxon>malvids</taxon>
        <taxon>Myrtales</taxon>
        <taxon>Myrtaceae</taxon>
        <taxon>Myrtoideae</taxon>
        <taxon>Eucalypteae</taxon>
        <taxon>Eucalyptus</taxon>
    </lineage>
</organism>
<evidence type="ECO:0000256" key="5">
    <source>
        <dbReference type="ARBA" id="ARBA00022989"/>
    </source>
</evidence>